<dbReference type="Proteomes" id="UP000313359">
    <property type="component" value="Unassembled WGS sequence"/>
</dbReference>
<evidence type="ECO:0000313" key="1">
    <source>
        <dbReference type="EMBL" id="RPD55950.1"/>
    </source>
</evidence>
<dbReference type="EMBL" id="ML122291">
    <property type="protein sequence ID" value="RPD55950.1"/>
    <property type="molecule type" value="Genomic_DNA"/>
</dbReference>
<dbReference type="AlphaFoldDB" id="A0A5C2RY26"/>
<organism evidence="1 2">
    <name type="scientific">Lentinus tigrinus ALCF2SS1-6</name>
    <dbReference type="NCBI Taxonomy" id="1328759"/>
    <lineage>
        <taxon>Eukaryota</taxon>
        <taxon>Fungi</taxon>
        <taxon>Dikarya</taxon>
        <taxon>Basidiomycota</taxon>
        <taxon>Agaricomycotina</taxon>
        <taxon>Agaricomycetes</taxon>
        <taxon>Polyporales</taxon>
        <taxon>Polyporaceae</taxon>
        <taxon>Lentinus</taxon>
    </lineage>
</organism>
<evidence type="ECO:0000313" key="2">
    <source>
        <dbReference type="Proteomes" id="UP000313359"/>
    </source>
</evidence>
<accession>A0A5C2RY26</accession>
<proteinExistence type="predicted"/>
<protein>
    <submittedName>
        <fullName evidence="1">Uncharacterized protein</fullName>
    </submittedName>
</protein>
<reference evidence="1" key="1">
    <citation type="journal article" date="2018" name="Genome Biol. Evol.">
        <title>Genomics and development of Lentinus tigrinus, a white-rot wood-decaying mushroom with dimorphic fruiting bodies.</title>
        <authorList>
            <person name="Wu B."/>
            <person name="Xu Z."/>
            <person name="Knudson A."/>
            <person name="Carlson A."/>
            <person name="Chen N."/>
            <person name="Kovaka S."/>
            <person name="LaButti K."/>
            <person name="Lipzen A."/>
            <person name="Pennachio C."/>
            <person name="Riley R."/>
            <person name="Schakwitz W."/>
            <person name="Umezawa K."/>
            <person name="Ohm R.A."/>
            <person name="Grigoriev I.V."/>
            <person name="Nagy L.G."/>
            <person name="Gibbons J."/>
            <person name="Hibbett D."/>
        </authorList>
    </citation>
    <scope>NUCLEOTIDE SEQUENCE [LARGE SCALE GENOMIC DNA]</scope>
    <source>
        <strain evidence="1">ALCF2SS1-6</strain>
    </source>
</reference>
<gene>
    <name evidence="1" type="ORF">L227DRAFT_289550</name>
</gene>
<name>A0A5C2RY26_9APHY</name>
<keyword evidence="2" id="KW-1185">Reference proteome</keyword>
<sequence>MSDARHYISRLLQLVAPAYVHRPFSHAPHARPHVLYDAHAHLPSQHRSCISVLPLTSWCLCRCRENGPRILGIHSRVPYTCTNIAAHRTHIHTSRIIMHAFSSPAYSLGSWSRRLCSLFALSVYYLSSLLRWQLGQAARVCTPVLLALSVLL</sequence>